<evidence type="ECO:0000313" key="5">
    <source>
        <dbReference type="EMBL" id="GEO36716.1"/>
    </source>
</evidence>
<dbReference type="SUPFAM" id="SSF74982">
    <property type="entry name" value="Small protein B (SmpB)"/>
    <property type="match status" value="1"/>
</dbReference>
<feature type="region of interest" description="Disordered" evidence="4">
    <location>
        <begin position="130"/>
        <end position="162"/>
    </location>
</feature>
<keyword evidence="2 3" id="KW-0694">RNA-binding</keyword>
<sequence length="162" mass="18302">MAKPGPVSGRIAAQNRRARFDYFIDETLEAGIMLVGTEVKSLRSGKGSIAESYAGEQNGALYLVNAYIPEYQLAGQYYQHETKRPRKLLVHKREMNRLMGAIKREGVTVVPLSIYFNERGIAKVELGVGRGKKKGDKRAAEKDRDWQRDKARVIRSKGKDFD</sequence>
<dbReference type="InterPro" id="IPR000037">
    <property type="entry name" value="SsrA-bd_prot"/>
</dbReference>
<dbReference type="GO" id="GO:0070929">
    <property type="term" value="P:trans-translation"/>
    <property type="evidence" value="ECO:0007669"/>
    <property type="project" value="UniProtKB-UniRule"/>
</dbReference>
<dbReference type="Gene3D" id="2.40.280.10">
    <property type="match status" value="1"/>
</dbReference>
<keyword evidence="6" id="KW-1185">Reference proteome</keyword>
<evidence type="ECO:0000256" key="3">
    <source>
        <dbReference type="HAMAP-Rule" id="MF_00023"/>
    </source>
</evidence>
<dbReference type="HAMAP" id="MF_00023">
    <property type="entry name" value="SmpB"/>
    <property type="match status" value="1"/>
</dbReference>
<comment type="caution">
    <text evidence="5">The sequence shown here is derived from an EMBL/GenBank/DDBJ whole genome shotgun (WGS) entry which is preliminary data.</text>
</comment>
<dbReference type="PANTHER" id="PTHR30308">
    <property type="entry name" value="TMRNA-BINDING COMPONENT OF TRANS-TRANSLATION TAGGING COMPLEX"/>
    <property type="match status" value="1"/>
</dbReference>
<evidence type="ECO:0000313" key="6">
    <source>
        <dbReference type="Proteomes" id="UP000321523"/>
    </source>
</evidence>
<accession>A0A512DJR1</accession>
<proteinExistence type="inferred from homology"/>
<dbReference type="AlphaFoldDB" id="A0A512DJR1"/>
<dbReference type="NCBIfam" id="TIGR00086">
    <property type="entry name" value="smpB"/>
    <property type="match status" value="1"/>
</dbReference>
<name>A0A512DJR1_9PROT</name>
<keyword evidence="1 3" id="KW-0963">Cytoplasm</keyword>
<evidence type="ECO:0000256" key="2">
    <source>
        <dbReference type="ARBA" id="ARBA00022884"/>
    </source>
</evidence>
<dbReference type="GO" id="GO:0003723">
    <property type="term" value="F:RNA binding"/>
    <property type="evidence" value="ECO:0007669"/>
    <property type="project" value="UniProtKB-UniRule"/>
</dbReference>
<dbReference type="Proteomes" id="UP000321523">
    <property type="component" value="Unassembled WGS sequence"/>
</dbReference>
<protein>
    <recommendedName>
        <fullName evidence="3">SsrA-binding protein</fullName>
    </recommendedName>
    <alternativeName>
        <fullName evidence="3">Small protein B</fullName>
    </alternativeName>
</protein>
<evidence type="ECO:0000256" key="1">
    <source>
        <dbReference type="ARBA" id="ARBA00022490"/>
    </source>
</evidence>
<dbReference type="RefSeq" id="WP_044426232.1">
    <property type="nucleotide sequence ID" value="NZ_BJYZ01000003.1"/>
</dbReference>
<comment type="function">
    <text evidence="3">Required for rescue of stalled ribosomes mediated by trans-translation. Binds to transfer-messenger RNA (tmRNA), required for stable association of tmRNA with ribosomes. tmRNA and SmpB together mimic tRNA shape, replacing the anticodon stem-loop with SmpB. tmRNA is encoded by the ssrA gene; the 2 termini fold to resemble tRNA(Ala) and it encodes a 'tag peptide', a short internal open reading frame. During trans-translation Ala-aminoacylated tmRNA acts like a tRNA, entering the A-site of stalled ribosomes, displacing the stalled mRNA. The ribosome then switches to translate the ORF on the tmRNA; the nascent peptide is terminated with the 'tag peptide' encoded by the tmRNA and targeted for degradation. The ribosome is freed to recommence translation, which seems to be the essential function of trans-translation.</text>
</comment>
<evidence type="ECO:0000256" key="4">
    <source>
        <dbReference type="SAM" id="MobiDB-lite"/>
    </source>
</evidence>
<dbReference type="InterPro" id="IPR023620">
    <property type="entry name" value="SmpB"/>
</dbReference>
<dbReference type="CDD" id="cd09294">
    <property type="entry name" value="SmpB"/>
    <property type="match status" value="1"/>
</dbReference>
<feature type="compositionally biased region" description="Basic and acidic residues" evidence="4">
    <location>
        <begin position="137"/>
        <end position="162"/>
    </location>
</feature>
<dbReference type="EMBL" id="BJYZ01000003">
    <property type="protein sequence ID" value="GEO36716.1"/>
    <property type="molecule type" value="Genomic_DNA"/>
</dbReference>
<comment type="subcellular location">
    <subcellularLocation>
        <location evidence="3">Cytoplasm</location>
    </subcellularLocation>
    <text evidence="3">The tmRNA-SmpB complex associates with stalled 70S ribosomes.</text>
</comment>
<dbReference type="PROSITE" id="PS01317">
    <property type="entry name" value="SSRP"/>
    <property type="match status" value="1"/>
</dbReference>
<dbReference type="NCBIfam" id="NF003843">
    <property type="entry name" value="PRK05422.1"/>
    <property type="match status" value="1"/>
</dbReference>
<dbReference type="Pfam" id="PF01668">
    <property type="entry name" value="SmpB"/>
    <property type="match status" value="1"/>
</dbReference>
<dbReference type="GO" id="GO:0005829">
    <property type="term" value="C:cytosol"/>
    <property type="evidence" value="ECO:0007669"/>
    <property type="project" value="TreeGrafter"/>
</dbReference>
<dbReference type="GO" id="GO:0070930">
    <property type="term" value="P:trans-translation-dependent protein tagging"/>
    <property type="evidence" value="ECO:0007669"/>
    <property type="project" value="TreeGrafter"/>
</dbReference>
<dbReference type="InterPro" id="IPR020081">
    <property type="entry name" value="SsrA-bd_prot_CS"/>
</dbReference>
<reference evidence="5 6" key="1">
    <citation type="submission" date="2019-07" db="EMBL/GenBank/DDBJ databases">
        <title>Whole genome shotgun sequence of Skermanella aerolata NBRC 106429.</title>
        <authorList>
            <person name="Hosoyama A."/>
            <person name="Uohara A."/>
            <person name="Ohji S."/>
            <person name="Ichikawa N."/>
        </authorList>
    </citation>
    <scope>NUCLEOTIDE SEQUENCE [LARGE SCALE GENOMIC DNA]</scope>
    <source>
        <strain evidence="5 6">NBRC 106429</strain>
    </source>
</reference>
<dbReference type="OrthoDB" id="9805462at2"/>
<dbReference type="PANTHER" id="PTHR30308:SF2">
    <property type="entry name" value="SSRA-BINDING PROTEIN"/>
    <property type="match status" value="1"/>
</dbReference>
<comment type="similarity">
    <text evidence="3">Belongs to the SmpB family.</text>
</comment>
<organism evidence="5 6">
    <name type="scientific">Skermanella aerolata</name>
    <dbReference type="NCBI Taxonomy" id="393310"/>
    <lineage>
        <taxon>Bacteria</taxon>
        <taxon>Pseudomonadati</taxon>
        <taxon>Pseudomonadota</taxon>
        <taxon>Alphaproteobacteria</taxon>
        <taxon>Rhodospirillales</taxon>
        <taxon>Azospirillaceae</taxon>
        <taxon>Skermanella</taxon>
    </lineage>
</organism>
<gene>
    <name evidence="3 5" type="primary">smpB</name>
    <name evidence="5" type="ORF">SAE02_08640</name>
</gene>